<evidence type="ECO:0000313" key="10">
    <source>
        <dbReference type="Proteomes" id="UP000027604"/>
    </source>
</evidence>
<dbReference type="SUPFAM" id="SSF52343">
    <property type="entry name" value="Ferredoxin reductase-like, C-terminal NADP-linked domain"/>
    <property type="match status" value="1"/>
</dbReference>
<keyword evidence="4" id="KW-0560">Oxidoreductase</keyword>
<keyword evidence="1" id="KW-0285">Flavoprotein</keyword>
<evidence type="ECO:0000256" key="1">
    <source>
        <dbReference type="ARBA" id="ARBA00022630"/>
    </source>
</evidence>
<dbReference type="Gene3D" id="3.40.50.80">
    <property type="entry name" value="Nucleotide-binding domain of ferredoxin-NADP reductase (FNR) module"/>
    <property type="match status" value="1"/>
</dbReference>
<evidence type="ECO:0000259" key="8">
    <source>
        <dbReference type="PROSITE" id="PS51384"/>
    </source>
</evidence>
<evidence type="ECO:0000259" key="7">
    <source>
        <dbReference type="PROSITE" id="PS51085"/>
    </source>
</evidence>
<dbReference type="PROSITE" id="PS51384">
    <property type="entry name" value="FAD_FR"/>
    <property type="match status" value="1"/>
</dbReference>
<dbReference type="InterPro" id="IPR036010">
    <property type="entry name" value="2Fe-2S_ferredoxin-like_sf"/>
</dbReference>
<dbReference type="SUPFAM" id="SSF63380">
    <property type="entry name" value="Riboflavin synthase domain-like"/>
    <property type="match status" value="1"/>
</dbReference>
<keyword evidence="3" id="KW-0479">Metal-binding</keyword>
<reference evidence="9 10" key="1">
    <citation type="journal article" date="2015" name="Genome Announc.">
        <title>Genome Sequence of Mushroom Soft-Rot Pathogen Janthinobacterium agaricidamnosum.</title>
        <authorList>
            <person name="Graupner K."/>
            <person name="Lackner G."/>
            <person name="Hertweck C."/>
        </authorList>
    </citation>
    <scope>NUCLEOTIDE SEQUENCE [LARGE SCALE GENOMIC DNA]</scope>
    <source>
        <strain evidence="10">NBRC 102515 / DSM 9628</strain>
    </source>
</reference>
<dbReference type="Gene3D" id="3.10.20.30">
    <property type="match status" value="1"/>
</dbReference>
<dbReference type="PATRIC" id="fig|1349767.4.peg.1906"/>
<keyword evidence="6" id="KW-0411">Iron-sulfur</keyword>
<sequence length="321" mass="33945">MSHVITHIIEHGGAVKEFHIARQDGAAVAGWLPGAHIVLHFASRDGRTFENHYSLIGMAPAATAHHRYRIAVQREEHGNGGSRCLHDEIATGSAVGLSGPFNSFPPDLVQRSPAARVLLIAGGIGITPLLSMAHALNARSLPFELHYLARNAGRLALMDQLRGMPHATLHVHLSQQAGRADLAQLLGGYGAGDSCYACGPGLLMQGLAQAGARLGWPAGALHVESFGARAQQQDTMLTVELSLSHITVQVAPGTPILDALIAAGVFVSYDCQRGECGNCYTPVLHGQPVHRDICLTPAMRAEGMCTCVSWAAAPGRLVLEL</sequence>
<dbReference type="STRING" id="1349767.GJA_5311"/>
<evidence type="ECO:0000256" key="3">
    <source>
        <dbReference type="ARBA" id="ARBA00022723"/>
    </source>
</evidence>
<dbReference type="InterPro" id="IPR012675">
    <property type="entry name" value="Beta-grasp_dom_sf"/>
</dbReference>
<dbReference type="AlphaFoldDB" id="W0VEX9"/>
<dbReference type="PROSITE" id="PS00197">
    <property type="entry name" value="2FE2S_FER_1"/>
    <property type="match status" value="1"/>
</dbReference>
<dbReference type="InterPro" id="IPR017927">
    <property type="entry name" value="FAD-bd_FR_type"/>
</dbReference>
<dbReference type="InterPro" id="IPR017938">
    <property type="entry name" value="Riboflavin_synthase-like_b-brl"/>
</dbReference>
<dbReference type="eggNOG" id="COG1018">
    <property type="taxonomic scope" value="Bacteria"/>
</dbReference>
<keyword evidence="2" id="KW-0001">2Fe-2S</keyword>
<evidence type="ECO:0000256" key="5">
    <source>
        <dbReference type="ARBA" id="ARBA00023004"/>
    </source>
</evidence>
<dbReference type="GO" id="GO:0016491">
    <property type="term" value="F:oxidoreductase activity"/>
    <property type="evidence" value="ECO:0007669"/>
    <property type="project" value="UniProtKB-KW"/>
</dbReference>
<dbReference type="PANTHER" id="PTHR47354:SF1">
    <property type="entry name" value="CARNITINE MONOOXYGENASE REDUCTASE SUBUNIT"/>
    <property type="match status" value="1"/>
</dbReference>
<dbReference type="InterPro" id="IPR050415">
    <property type="entry name" value="MRET"/>
</dbReference>
<dbReference type="Gene3D" id="2.40.30.10">
    <property type="entry name" value="Translation factors"/>
    <property type="match status" value="1"/>
</dbReference>
<dbReference type="HOGENOM" id="CLU_003827_17_0_4"/>
<dbReference type="PANTHER" id="PTHR47354">
    <property type="entry name" value="NADH OXIDOREDUCTASE HCR"/>
    <property type="match status" value="1"/>
</dbReference>
<feature type="domain" description="2Fe-2S ferredoxin-type" evidence="7">
    <location>
        <begin position="237"/>
        <end position="321"/>
    </location>
</feature>
<dbReference type="EMBL" id="HG322949">
    <property type="protein sequence ID" value="CDG85907.1"/>
    <property type="molecule type" value="Genomic_DNA"/>
</dbReference>
<dbReference type="KEGG" id="jag:GJA_5311"/>
<organism evidence="9 10">
    <name type="scientific">Janthinobacterium agaricidamnosum NBRC 102515 = DSM 9628</name>
    <dbReference type="NCBI Taxonomy" id="1349767"/>
    <lineage>
        <taxon>Bacteria</taxon>
        <taxon>Pseudomonadati</taxon>
        <taxon>Pseudomonadota</taxon>
        <taxon>Betaproteobacteria</taxon>
        <taxon>Burkholderiales</taxon>
        <taxon>Oxalobacteraceae</taxon>
        <taxon>Janthinobacterium</taxon>
    </lineage>
</organism>
<dbReference type="PROSITE" id="PS51085">
    <property type="entry name" value="2FE2S_FER_2"/>
    <property type="match status" value="1"/>
</dbReference>
<evidence type="ECO:0000256" key="4">
    <source>
        <dbReference type="ARBA" id="ARBA00023002"/>
    </source>
</evidence>
<name>W0VEX9_9BURK</name>
<dbReference type="RefSeq" id="WP_051781301.1">
    <property type="nucleotide sequence ID" value="NZ_BCTH01000020.1"/>
</dbReference>
<evidence type="ECO:0000256" key="2">
    <source>
        <dbReference type="ARBA" id="ARBA00022714"/>
    </source>
</evidence>
<dbReference type="CDD" id="cd06185">
    <property type="entry name" value="PDR_like"/>
    <property type="match status" value="1"/>
</dbReference>
<dbReference type="SUPFAM" id="SSF54292">
    <property type="entry name" value="2Fe-2S ferredoxin-like"/>
    <property type="match status" value="1"/>
</dbReference>
<dbReference type="CDD" id="cd00207">
    <property type="entry name" value="fer2"/>
    <property type="match status" value="1"/>
</dbReference>
<dbReference type="GO" id="GO:0046872">
    <property type="term" value="F:metal ion binding"/>
    <property type="evidence" value="ECO:0007669"/>
    <property type="project" value="UniProtKB-KW"/>
</dbReference>
<dbReference type="OrthoDB" id="9806195at2"/>
<dbReference type="InterPro" id="IPR001041">
    <property type="entry name" value="2Fe-2S_ferredoxin-type"/>
</dbReference>
<keyword evidence="5" id="KW-0408">Iron</keyword>
<protein>
    <submittedName>
        <fullName evidence="9">Oxidoreductase NAD-binding domain protein</fullName>
    </submittedName>
</protein>
<evidence type="ECO:0000313" key="9">
    <source>
        <dbReference type="EMBL" id="CDG85907.1"/>
    </source>
</evidence>
<evidence type="ECO:0000256" key="6">
    <source>
        <dbReference type="ARBA" id="ARBA00023014"/>
    </source>
</evidence>
<dbReference type="InterPro" id="IPR006058">
    <property type="entry name" value="2Fe2S_fd_BS"/>
</dbReference>
<proteinExistence type="predicted"/>
<gene>
    <name evidence="9" type="ORF">GJA_5311</name>
</gene>
<dbReference type="Pfam" id="PF00111">
    <property type="entry name" value="Fer2"/>
    <property type="match status" value="1"/>
</dbReference>
<dbReference type="Proteomes" id="UP000027604">
    <property type="component" value="Chromosome I"/>
</dbReference>
<feature type="domain" description="FAD-binding FR-type" evidence="8">
    <location>
        <begin position="1"/>
        <end position="107"/>
    </location>
</feature>
<accession>W0VEX9</accession>
<dbReference type="GO" id="GO:0051537">
    <property type="term" value="F:2 iron, 2 sulfur cluster binding"/>
    <property type="evidence" value="ECO:0007669"/>
    <property type="project" value="UniProtKB-KW"/>
</dbReference>
<keyword evidence="10" id="KW-1185">Reference proteome</keyword>
<dbReference type="InterPro" id="IPR039261">
    <property type="entry name" value="FNR_nucleotide-bd"/>
</dbReference>